<dbReference type="PRINTS" id="PR00039">
    <property type="entry name" value="HTHLYSR"/>
</dbReference>
<dbReference type="GO" id="GO:0003677">
    <property type="term" value="F:DNA binding"/>
    <property type="evidence" value="ECO:0007669"/>
    <property type="project" value="UniProtKB-KW"/>
</dbReference>
<keyword evidence="2" id="KW-0805">Transcription regulation</keyword>
<comment type="caution">
    <text evidence="6">The sequence shown here is derived from an EMBL/GenBank/DDBJ whole genome shotgun (WGS) entry which is preliminary data.</text>
</comment>
<dbReference type="InterPro" id="IPR036388">
    <property type="entry name" value="WH-like_DNA-bd_sf"/>
</dbReference>
<evidence type="ECO:0000256" key="1">
    <source>
        <dbReference type="ARBA" id="ARBA00009437"/>
    </source>
</evidence>
<sequence>MSNAMDLNLIQTFLVVAEYQSYTKAADHLGLTQPAVSASIKRLEKVVNKQLFVKKGRGIEPTASAYQLIPKFHQAISIVDNAISERSAFQVCCSETLLHSLTPIEHTVFHESPPEKYLLFEQIRQQKMDLIIDTVITKDSSFVIENAYQEPAVVICRQGHPRIQGQLSKAQFYQESHCLFSGKWNNTTGFEQLANEPIEERIVEIVTTSLSSMALYVAQRDCLGVVSRSFALKWSKALKLQILDCPIAISLIPYKFIYHKRELNNPAHQRLREKIKVQLEQAHAHPIEL</sequence>
<dbReference type="RefSeq" id="WP_103194137.1">
    <property type="nucleotide sequence ID" value="NZ_CP051118.1"/>
</dbReference>
<evidence type="ECO:0000313" key="7">
    <source>
        <dbReference type="Proteomes" id="UP000237466"/>
    </source>
</evidence>
<dbReference type="InterPro" id="IPR050389">
    <property type="entry name" value="LysR-type_TF"/>
</dbReference>
<dbReference type="PANTHER" id="PTHR30118">
    <property type="entry name" value="HTH-TYPE TRANSCRIPTIONAL REGULATOR LEUO-RELATED"/>
    <property type="match status" value="1"/>
</dbReference>
<evidence type="ECO:0000256" key="3">
    <source>
        <dbReference type="ARBA" id="ARBA00023125"/>
    </source>
</evidence>
<dbReference type="InterPro" id="IPR036390">
    <property type="entry name" value="WH_DNA-bd_sf"/>
</dbReference>
<keyword evidence="3" id="KW-0238">DNA-binding</keyword>
<dbReference type="Gene3D" id="1.10.10.10">
    <property type="entry name" value="Winged helix-like DNA-binding domain superfamily/Winged helix DNA-binding domain"/>
    <property type="match status" value="1"/>
</dbReference>
<dbReference type="Gene3D" id="3.40.190.10">
    <property type="entry name" value="Periplasmic binding protein-like II"/>
    <property type="match status" value="2"/>
</dbReference>
<dbReference type="PANTHER" id="PTHR30118:SF6">
    <property type="entry name" value="HTH-TYPE TRANSCRIPTIONAL REGULATOR LEUO"/>
    <property type="match status" value="1"/>
</dbReference>
<dbReference type="Proteomes" id="UP000237466">
    <property type="component" value="Unassembled WGS sequence"/>
</dbReference>
<gene>
    <name evidence="6" type="ORF">CRN52_00130</name>
</gene>
<dbReference type="SUPFAM" id="SSF53850">
    <property type="entry name" value="Periplasmic binding protein-like II"/>
    <property type="match status" value="1"/>
</dbReference>
<evidence type="ECO:0000256" key="2">
    <source>
        <dbReference type="ARBA" id="ARBA00023015"/>
    </source>
</evidence>
<dbReference type="AlphaFoldDB" id="A0A2S3R916"/>
<protein>
    <submittedName>
        <fullName evidence="6">LysR family transcriptional regulator</fullName>
    </submittedName>
</protein>
<name>A0A2S3R916_VIBVL</name>
<comment type="similarity">
    <text evidence="1">Belongs to the LysR transcriptional regulatory family.</text>
</comment>
<accession>A0A2S3R916</accession>
<reference evidence="6 7" key="1">
    <citation type="journal article" date="2018" name="Front. Microbiol.">
        <title>Phylogeny of Vibrio vulnificus from the Analysis of the Core-Genome: Implications for Intra-Species Taxonomy.</title>
        <authorList>
            <person name="Roig F.J."/>
            <person name="Gonzalez-Candelas F."/>
            <person name="Sanjuan E."/>
            <person name="Fouz B."/>
            <person name="Feil E.J."/>
            <person name="Llorens C."/>
            <person name="Baker-Austin C."/>
            <person name="Oliver J.D."/>
            <person name="Danin-Poleg Y."/>
            <person name="Gibas C.J."/>
            <person name="Kashi Y."/>
            <person name="Gulig P.A."/>
            <person name="Morrison S.S."/>
            <person name="Amaro C."/>
        </authorList>
    </citation>
    <scope>NUCLEOTIDE SEQUENCE [LARGE SCALE GENOMIC DNA]</scope>
    <source>
        <strain evidence="6 7">CECT4608</strain>
    </source>
</reference>
<dbReference type="EMBL" id="PDGH01000005">
    <property type="protein sequence ID" value="POB50167.1"/>
    <property type="molecule type" value="Genomic_DNA"/>
</dbReference>
<evidence type="ECO:0000259" key="5">
    <source>
        <dbReference type="PROSITE" id="PS50931"/>
    </source>
</evidence>
<evidence type="ECO:0000313" key="6">
    <source>
        <dbReference type="EMBL" id="POB50167.1"/>
    </source>
</evidence>
<dbReference type="Pfam" id="PF03466">
    <property type="entry name" value="LysR_substrate"/>
    <property type="match status" value="1"/>
</dbReference>
<dbReference type="SUPFAM" id="SSF46785">
    <property type="entry name" value="Winged helix' DNA-binding domain"/>
    <property type="match status" value="1"/>
</dbReference>
<organism evidence="6 7">
    <name type="scientific">Vibrio vulnificus</name>
    <dbReference type="NCBI Taxonomy" id="672"/>
    <lineage>
        <taxon>Bacteria</taxon>
        <taxon>Pseudomonadati</taxon>
        <taxon>Pseudomonadota</taxon>
        <taxon>Gammaproteobacteria</taxon>
        <taxon>Vibrionales</taxon>
        <taxon>Vibrionaceae</taxon>
        <taxon>Vibrio</taxon>
    </lineage>
</organism>
<feature type="domain" description="HTH lysR-type" evidence="5">
    <location>
        <begin position="5"/>
        <end position="62"/>
    </location>
</feature>
<proteinExistence type="inferred from homology"/>
<dbReference type="PROSITE" id="PS50931">
    <property type="entry name" value="HTH_LYSR"/>
    <property type="match status" value="1"/>
</dbReference>
<dbReference type="InterPro" id="IPR000847">
    <property type="entry name" value="LysR_HTH_N"/>
</dbReference>
<dbReference type="GO" id="GO:0003700">
    <property type="term" value="F:DNA-binding transcription factor activity"/>
    <property type="evidence" value="ECO:0007669"/>
    <property type="project" value="InterPro"/>
</dbReference>
<dbReference type="InterPro" id="IPR005119">
    <property type="entry name" value="LysR_subst-bd"/>
</dbReference>
<dbReference type="Pfam" id="PF00126">
    <property type="entry name" value="HTH_1"/>
    <property type="match status" value="1"/>
</dbReference>
<evidence type="ECO:0000256" key="4">
    <source>
        <dbReference type="ARBA" id="ARBA00023163"/>
    </source>
</evidence>
<keyword evidence="4" id="KW-0804">Transcription</keyword>